<feature type="region of interest" description="Disordered" evidence="2">
    <location>
        <begin position="28"/>
        <end position="74"/>
    </location>
</feature>
<organism evidence="5 6">
    <name type="scientific">Lujinxingia vulgaris</name>
    <dbReference type="NCBI Taxonomy" id="2600176"/>
    <lineage>
        <taxon>Bacteria</taxon>
        <taxon>Deltaproteobacteria</taxon>
        <taxon>Bradymonadales</taxon>
        <taxon>Lujinxingiaceae</taxon>
        <taxon>Lujinxingia</taxon>
    </lineage>
</organism>
<dbReference type="RefSeq" id="WP_146974122.1">
    <property type="nucleotide sequence ID" value="NZ_VOSL01000043.1"/>
</dbReference>
<evidence type="ECO:0000259" key="4">
    <source>
        <dbReference type="Pfam" id="PF00149"/>
    </source>
</evidence>
<dbReference type="InterPro" id="IPR039331">
    <property type="entry name" value="PAPs-like"/>
</dbReference>
<proteinExistence type="predicted"/>
<dbReference type="EMBL" id="VOSL01000043">
    <property type="protein sequence ID" value="TXD36805.1"/>
    <property type="molecule type" value="Genomic_DNA"/>
</dbReference>
<feature type="domain" description="Calcineurin-like phosphoesterase" evidence="4">
    <location>
        <begin position="80"/>
        <end position="284"/>
    </location>
</feature>
<feature type="signal peptide" evidence="3">
    <location>
        <begin position="1"/>
        <end position="23"/>
    </location>
</feature>
<sequence>MRRELILAAATLGGILLAMPAMGGTPVRPADEAAGADAAPDTAADEAKHGVSGGQGVQDTREVEASPEDASPGEDRAWTVAVLSDFNGAYGSTEYGDEVHRAVAWLSEDVRPDVVISPGDMVAGQRGGLDHRAMWASFHEVVTRPLARAGIPFAISPGNHDASGSPAFWEERVHFAREWQDRAPAVEMVETSGFPFYYAFKVGPALFVALDATTVGPIDEAQRLWLEAVLKAHSELPTKIVFGHLPLHPVAQSKEDETLADEALEALLLRHEVDLYVAGHHHAYYPGKRGELGLLHSACIGAGPRKLLGEERVSDRSVALVRYGAEGLRSVEAYRGEGFEEVVPREELPRSVGEGRRKIWRDDVQPDEAEGQAERRVWGGLEGGA</sequence>
<gene>
    <name evidence="5" type="ORF">FRC96_08765</name>
</gene>
<dbReference type="AlphaFoldDB" id="A0A5C6X8Y3"/>
<dbReference type="SUPFAM" id="SSF56300">
    <property type="entry name" value="Metallo-dependent phosphatases"/>
    <property type="match status" value="1"/>
</dbReference>
<dbReference type="PANTHER" id="PTHR22953">
    <property type="entry name" value="ACID PHOSPHATASE RELATED"/>
    <property type="match status" value="1"/>
</dbReference>
<keyword evidence="1 3" id="KW-0732">Signal</keyword>
<dbReference type="GO" id="GO:0003993">
    <property type="term" value="F:acid phosphatase activity"/>
    <property type="evidence" value="ECO:0007669"/>
    <property type="project" value="InterPro"/>
</dbReference>
<dbReference type="InterPro" id="IPR029052">
    <property type="entry name" value="Metallo-depent_PP-like"/>
</dbReference>
<evidence type="ECO:0000313" key="6">
    <source>
        <dbReference type="Proteomes" id="UP000321046"/>
    </source>
</evidence>
<dbReference type="Proteomes" id="UP000321046">
    <property type="component" value="Unassembled WGS sequence"/>
</dbReference>
<evidence type="ECO:0000313" key="5">
    <source>
        <dbReference type="EMBL" id="TXD36805.1"/>
    </source>
</evidence>
<feature type="region of interest" description="Disordered" evidence="2">
    <location>
        <begin position="359"/>
        <end position="385"/>
    </location>
</feature>
<name>A0A5C6X8Y3_9DELT</name>
<dbReference type="OrthoDB" id="651281at2"/>
<comment type="caution">
    <text evidence="5">The sequence shown here is derived from an EMBL/GenBank/DDBJ whole genome shotgun (WGS) entry which is preliminary data.</text>
</comment>
<dbReference type="InterPro" id="IPR004843">
    <property type="entry name" value="Calcineurin-like_PHP"/>
</dbReference>
<protein>
    <submittedName>
        <fullName evidence="5">Metallophosphoesterase</fullName>
    </submittedName>
</protein>
<feature type="compositionally biased region" description="Low complexity" evidence="2">
    <location>
        <begin position="32"/>
        <end position="42"/>
    </location>
</feature>
<feature type="chain" id="PRO_5022956752" evidence="3">
    <location>
        <begin position="24"/>
        <end position="385"/>
    </location>
</feature>
<evidence type="ECO:0000256" key="3">
    <source>
        <dbReference type="SAM" id="SignalP"/>
    </source>
</evidence>
<dbReference type="Gene3D" id="3.60.21.10">
    <property type="match status" value="1"/>
</dbReference>
<dbReference type="PANTHER" id="PTHR22953:SF153">
    <property type="entry name" value="PURPLE ACID PHOSPHATASE"/>
    <property type="match status" value="1"/>
</dbReference>
<evidence type="ECO:0000256" key="1">
    <source>
        <dbReference type="ARBA" id="ARBA00022729"/>
    </source>
</evidence>
<dbReference type="Pfam" id="PF00149">
    <property type="entry name" value="Metallophos"/>
    <property type="match status" value="1"/>
</dbReference>
<reference evidence="5 6" key="1">
    <citation type="submission" date="2019-08" db="EMBL/GenBank/DDBJ databases">
        <title>Bradymonadales sp. TMQ2.</title>
        <authorList>
            <person name="Liang Q."/>
        </authorList>
    </citation>
    <scope>NUCLEOTIDE SEQUENCE [LARGE SCALE GENOMIC DNA]</scope>
    <source>
        <strain evidence="5 6">TMQ2</strain>
    </source>
</reference>
<accession>A0A5C6X8Y3</accession>
<evidence type="ECO:0000256" key="2">
    <source>
        <dbReference type="SAM" id="MobiDB-lite"/>
    </source>
</evidence>